<dbReference type="EMBL" id="PYGA01000015">
    <property type="protein sequence ID" value="PSK95430.1"/>
    <property type="molecule type" value="Genomic_DNA"/>
</dbReference>
<proteinExistence type="predicted"/>
<gene>
    <name evidence="4" type="ORF">CLV63_11590</name>
</gene>
<feature type="transmembrane region" description="Helical" evidence="2">
    <location>
        <begin position="339"/>
        <end position="358"/>
    </location>
</feature>
<reference evidence="4 5" key="1">
    <citation type="submission" date="2018-03" db="EMBL/GenBank/DDBJ databases">
        <title>Genomic Encyclopedia of Archaeal and Bacterial Type Strains, Phase II (KMG-II): from individual species to whole genera.</title>
        <authorList>
            <person name="Goeker M."/>
        </authorList>
    </citation>
    <scope>NUCLEOTIDE SEQUENCE [LARGE SCALE GENOMIC DNA]</scope>
    <source>
        <strain evidence="4 5">DSM 45312</strain>
    </source>
</reference>
<feature type="transmembrane region" description="Helical" evidence="2">
    <location>
        <begin position="212"/>
        <end position="238"/>
    </location>
</feature>
<feature type="region of interest" description="Disordered" evidence="1">
    <location>
        <begin position="1"/>
        <end position="21"/>
    </location>
</feature>
<evidence type="ECO:0000256" key="2">
    <source>
        <dbReference type="SAM" id="Phobius"/>
    </source>
</evidence>
<evidence type="ECO:0000256" key="1">
    <source>
        <dbReference type="SAM" id="MobiDB-lite"/>
    </source>
</evidence>
<dbReference type="PANTHER" id="PTHR30590">
    <property type="entry name" value="INNER MEMBRANE PROTEIN"/>
    <property type="match status" value="1"/>
</dbReference>
<evidence type="ECO:0000259" key="3">
    <source>
        <dbReference type="Pfam" id="PF04235"/>
    </source>
</evidence>
<dbReference type="InterPro" id="IPR052529">
    <property type="entry name" value="Bact_Transport_Assoc"/>
</dbReference>
<sequence length="409" mass="42753">MSAISRPPTRRGPATPLERSPAPDLARGVMLLLIVLSNTGFYLWAAEHGPTGWHPVDGSAIDGAVQFAMITALDLRVYPMFAFLFGYGMMQLFRRQVAAGRTERSALVLLSKRHLCLIAIGALHAGLLMAGDIVGLYGLVGLALSWLFIRRTNRTLLIAAGAAVSLLLLLTALTVLDAVSGAATAATTPSTVYYAAGTADWGAAAVTRLTTWLFSTTLVGGFLGFTFHAAMLLGFWAARRRVLERPGAHLGLLRATAAIGIPIGLLGGLPVALAQVGVLDIAPNHLGDQGPWFMVQMATGLPAGLGYAALFGLLAHHLSERALRGTAATVVAAVGKRSLSCYLAHSLLFAPLLAAWGLGLGAHFGSASMALFAIGVWLVVAIGAYALERAHRKGPAEAVLRRAVYGPAA</sequence>
<keyword evidence="2" id="KW-1133">Transmembrane helix</keyword>
<feature type="transmembrane region" description="Helical" evidence="2">
    <location>
        <begin position="106"/>
        <end position="127"/>
    </location>
</feature>
<name>A0A2P8DDY0_9ACTN</name>
<accession>A0A2P8DDY0</accession>
<comment type="caution">
    <text evidence="4">The sequence shown here is derived from an EMBL/GenBank/DDBJ whole genome shotgun (WGS) entry which is preliminary data.</text>
</comment>
<dbReference type="Pfam" id="PF04235">
    <property type="entry name" value="DUF418"/>
    <property type="match status" value="1"/>
</dbReference>
<keyword evidence="5" id="KW-1185">Reference proteome</keyword>
<protein>
    <submittedName>
        <fullName evidence="4">Putative membrane protein YeiB</fullName>
    </submittedName>
</protein>
<keyword evidence="2" id="KW-0472">Membrane</keyword>
<evidence type="ECO:0000313" key="5">
    <source>
        <dbReference type="Proteomes" id="UP000240542"/>
    </source>
</evidence>
<feature type="transmembrane region" description="Helical" evidence="2">
    <location>
        <begin position="250"/>
        <end position="273"/>
    </location>
</feature>
<feature type="domain" description="DUF418" evidence="3">
    <location>
        <begin position="237"/>
        <end position="406"/>
    </location>
</feature>
<dbReference type="AlphaFoldDB" id="A0A2P8DDY0"/>
<feature type="transmembrane region" description="Helical" evidence="2">
    <location>
        <begin position="156"/>
        <end position="176"/>
    </location>
</feature>
<keyword evidence="2" id="KW-0812">Transmembrane</keyword>
<evidence type="ECO:0000313" key="4">
    <source>
        <dbReference type="EMBL" id="PSK95430.1"/>
    </source>
</evidence>
<feature type="transmembrane region" description="Helical" evidence="2">
    <location>
        <begin position="64"/>
        <end position="85"/>
    </location>
</feature>
<feature type="transmembrane region" description="Helical" evidence="2">
    <location>
        <begin position="293"/>
        <end position="318"/>
    </location>
</feature>
<dbReference type="PANTHER" id="PTHR30590:SF2">
    <property type="entry name" value="INNER MEMBRANE PROTEIN"/>
    <property type="match status" value="1"/>
</dbReference>
<feature type="transmembrane region" description="Helical" evidence="2">
    <location>
        <begin position="25"/>
        <end position="44"/>
    </location>
</feature>
<dbReference type="Proteomes" id="UP000240542">
    <property type="component" value="Unassembled WGS sequence"/>
</dbReference>
<dbReference type="RefSeq" id="WP_245928943.1">
    <property type="nucleotide sequence ID" value="NZ_PYGA01000015.1"/>
</dbReference>
<organism evidence="4 5">
    <name type="scientific">Murinocardiopsis flavida</name>
    <dbReference type="NCBI Taxonomy" id="645275"/>
    <lineage>
        <taxon>Bacteria</taxon>
        <taxon>Bacillati</taxon>
        <taxon>Actinomycetota</taxon>
        <taxon>Actinomycetes</taxon>
        <taxon>Streptosporangiales</taxon>
        <taxon>Nocardiopsidaceae</taxon>
        <taxon>Murinocardiopsis</taxon>
    </lineage>
</organism>
<feature type="transmembrane region" description="Helical" evidence="2">
    <location>
        <begin position="364"/>
        <end position="387"/>
    </location>
</feature>
<dbReference type="InterPro" id="IPR007349">
    <property type="entry name" value="DUF418"/>
</dbReference>
<feature type="transmembrane region" description="Helical" evidence="2">
    <location>
        <begin position="133"/>
        <end position="149"/>
    </location>
</feature>